<sequence length="572" mass="65867">MVFHIARGIRHNSNIATQHLFTAKSIPKTATTHQLLQDLGFIYQPSAGLIHWLPLGLKVLKNVENIIRKRMDEIGGEEFSLSSISSKELWEKTGRWSNTELFKLQLNSKKDKDFCLTPTHEEEITEIIKNANLNYKNLPVLTYQISRKYRFEKRPRGGLLRGREFLMKDAYSFDKDYESAMEMYNKVNDAYFKIFQDLKLPFVRAQADSGDIGGSLSQEWHYVHESGEDLLFKCDHCGDVSNVEKTVSIPDEDTPVAKSAKVAYILTKDQNTLVCAYYPSDRTFAPNFLKDHVEDLDLTTLNTSFEELMKIFIKDEDDLVLNKNFIRVMDSRIDHTTDLPDFPITKFQKNNFSTLTDISIVEAIENEYCDSCETGQLKSMNAIEVGHTFYLGKRYSEPMGAKFTNVDNKMTTFEMGCYGIGVSRIVAAIAELSRDEEGFVWPSSISPYDLSLVEAPKCNQDHVNEVVENLKDLKISFDKRQLNKVGFGAKMINARMLGIPIILVIGKNYPIVELEVRGKRWNESKSKYNYQELYEQNSKDWEWQIIEDGNFEKHLVHKDHVEKVIKSLLKDL</sequence>
<protein>
    <recommendedName>
        <fullName evidence="2">proline--tRNA ligase</fullName>
        <ecNumber evidence="2">6.1.1.15</ecNumber>
    </recommendedName>
    <alternativeName>
        <fullName evidence="8">Prolyl-tRNA synthetase</fullName>
    </alternativeName>
</protein>
<evidence type="ECO:0000256" key="2">
    <source>
        <dbReference type="ARBA" id="ARBA00012831"/>
    </source>
</evidence>
<dbReference type="GO" id="GO:0004827">
    <property type="term" value="F:proline-tRNA ligase activity"/>
    <property type="evidence" value="ECO:0007669"/>
    <property type="project" value="UniProtKB-EC"/>
</dbReference>
<dbReference type="OrthoDB" id="10267474at2759"/>
<evidence type="ECO:0000256" key="3">
    <source>
        <dbReference type="ARBA" id="ARBA00022598"/>
    </source>
</evidence>
<dbReference type="SUPFAM" id="SSF52954">
    <property type="entry name" value="Class II aaRS ABD-related"/>
    <property type="match status" value="1"/>
</dbReference>
<keyword evidence="7" id="KW-0030">Aminoacyl-tRNA synthetase</keyword>
<dbReference type="Proteomes" id="UP000094112">
    <property type="component" value="Unassembled WGS sequence"/>
</dbReference>
<dbReference type="InterPro" id="IPR050062">
    <property type="entry name" value="Pro-tRNA_synthetase"/>
</dbReference>
<dbReference type="Pfam" id="PF00587">
    <property type="entry name" value="tRNA-synt_2b"/>
    <property type="match status" value="1"/>
</dbReference>
<proteinExistence type="inferred from homology"/>
<evidence type="ECO:0000313" key="12">
    <source>
        <dbReference type="Proteomes" id="UP000094112"/>
    </source>
</evidence>
<dbReference type="GO" id="GO:0005524">
    <property type="term" value="F:ATP binding"/>
    <property type="evidence" value="ECO:0007669"/>
    <property type="project" value="UniProtKB-KW"/>
</dbReference>
<evidence type="ECO:0000256" key="5">
    <source>
        <dbReference type="ARBA" id="ARBA00022840"/>
    </source>
</evidence>
<dbReference type="EC" id="6.1.1.15" evidence="2"/>
<dbReference type="PANTHER" id="PTHR42753">
    <property type="entry name" value="MITOCHONDRIAL RIBOSOME PROTEIN L39/PROLYL-TRNA LIGASE FAMILY MEMBER"/>
    <property type="match status" value="1"/>
</dbReference>
<evidence type="ECO:0000256" key="9">
    <source>
        <dbReference type="ARBA" id="ARBA00047671"/>
    </source>
</evidence>
<dbReference type="InterPro" id="IPR002316">
    <property type="entry name" value="Pro-tRNA-ligase_IIa"/>
</dbReference>
<dbReference type="STRING" id="683960.A0A1E3P145"/>
<dbReference type="InterPro" id="IPR006195">
    <property type="entry name" value="aa-tRNA-synth_II"/>
</dbReference>
<evidence type="ECO:0000256" key="4">
    <source>
        <dbReference type="ARBA" id="ARBA00022741"/>
    </source>
</evidence>
<evidence type="ECO:0000256" key="8">
    <source>
        <dbReference type="ARBA" id="ARBA00029731"/>
    </source>
</evidence>
<dbReference type="Gene3D" id="3.40.50.800">
    <property type="entry name" value="Anticodon-binding domain"/>
    <property type="match status" value="1"/>
</dbReference>
<feature type="domain" description="Aminoacyl-transfer RNA synthetases class-II family profile" evidence="10">
    <location>
        <begin position="56"/>
        <end position="442"/>
    </location>
</feature>
<dbReference type="CDD" id="cd00779">
    <property type="entry name" value="ProRS_core_prok"/>
    <property type="match status" value="1"/>
</dbReference>
<dbReference type="GeneID" id="30203681"/>
<name>A0A1E3P145_WICAA</name>
<dbReference type="GO" id="GO:0005739">
    <property type="term" value="C:mitochondrion"/>
    <property type="evidence" value="ECO:0007669"/>
    <property type="project" value="TreeGrafter"/>
</dbReference>
<dbReference type="InterPro" id="IPR045864">
    <property type="entry name" value="aa-tRNA-synth_II/BPL/LPL"/>
</dbReference>
<dbReference type="InterPro" id="IPR033730">
    <property type="entry name" value="ProRS_core_prok"/>
</dbReference>
<comment type="catalytic activity">
    <reaction evidence="9">
        <text>tRNA(Pro) + L-proline + ATP = L-prolyl-tRNA(Pro) + AMP + diphosphate</text>
        <dbReference type="Rhea" id="RHEA:14305"/>
        <dbReference type="Rhea" id="RHEA-COMP:9700"/>
        <dbReference type="Rhea" id="RHEA-COMP:9702"/>
        <dbReference type="ChEBI" id="CHEBI:30616"/>
        <dbReference type="ChEBI" id="CHEBI:33019"/>
        <dbReference type="ChEBI" id="CHEBI:60039"/>
        <dbReference type="ChEBI" id="CHEBI:78442"/>
        <dbReference type="ChEBI" id="CHEBI:78532"/>
        <dbReference type="ChEBI" id="CHEBI:456215"/>
        <dbReference type="EC" id="6.1.1.15"/>
    </reaction>
</comment>
<comment type="similarity">
    <text evidence="1">Belongs to the class-II aminoacyl-tRNA synthetase family.</text>
</comment>
<evidence type="ECO:0000313" key="11">
    <source>
        <dbReference type="EMBL" id="ODQ59053.1"/>
    </source>
</evidence>
<organism evidence="11 12">
    <name type="scientific">Wickerhamomyces anomalus (strain ATCC 58044 / CBS 1984 / NCYC 433 / NRRL Y-366-8)</name>
    <name type="common">Yeast</name>
    <name type="synonym">Hansenula anomala</name>
    <dbReference type="NCBI Taxonomy" id="683960"/>
    <lineage>
        <taxon>Eukaryota</taxon>
        <taxon>Fungi</taxon>
        <taxon>Dikarya</taxon>
        <taxon>Ascomycota</taxon>
        <taxon>Saccharomycotina</taxon>
        <taxon>Saccharomycetes</taxon>
        <taxon>Phaffomycetales</taxon>
        <taxon>Wickerhamomycetaceae</taxon>
        <taxon>Wickerhamomyces</taxon>
    </lineage>
</organism>
<dbReference type="Gene3D" id="3.30.930.10">
    <property type="entry name" value="Bira Bifunctional Protein, Domain 2"/>
    <property type="match status" value="2"/>
</dbReference>
<accession>A0A1E3P145</accession>
<keyword evidence="5" id="KW-0067">ATP-binding</keyword>
<dbReference type="PANTHER" id="PTHR42753:SF2">
    <property type="entry name" value="PROLINE--TRNA LIGASE"/>
    <property type="match status" value="1"/>
</dbReference>
<evidence type="ECO:0000256" key="1">
    <source>
        <dbReference type="ARBA" id="ARBA00008226"/>
    </source>
</evidence>
<dbReference type="PROSITE" id="PS50862">
    <property type="entry name" value="AA_TRNA_LIGASE_II"/>
    <property type="match status" value="1"/>
</dbReference>
<dbReference type="InterPro" id="IPR036621">
    <property type="entry name" value="Anticodon-bd_dom_sf"/>
</dbReference>
<keyword evidence="6" id="KW-0648">Protein biosynthesis</keyword>
<keyword evidence="12" id="KW-1185">Reference proteome</keyword>
<evidence type="ECO:0000256" key="6">
    <source>
        <dbReference type="ARBA" id="ARBA00022917"/>
    </source>
</evidence>
<dbReference type="GO" id="GO:0006433">
    <property type="term" value="P:prolyl-tRNA aminoacylation"/>
    <property type="evidence" value="ECO:0007669"/>
    <property type="project" value="InterPro"/>
</dbReference>
<dbReference type="NCBIfam" id="TIGR00409">
    <property type="entry name" value="proS_fam_II"/>
    <property type="match status" value="1"/>
</dbReference>
<reference evidence="11 12" key="1">
    <citation type="journal article" date="2016" name="Proc. Natl. Acad. Sci. U.S.A.">
        <title>Comparative genomics of biotechnologically important yeasts.</title>
        <authorList>
            <person name="Riley R."/>
            <person name="Haridas S."/>
            <person name="Wolfe K.H."/>
            <person name="Lopes M.R."/>
            <person name="Hittinger C.T."/>
            <person name="Goeker M."/>
            <person name="Salamov A.A."/>
            <person name="Wisecaver J.H."/>
            <person name="Long T.M."/>
            <person name="Calvey C.H."/>
            <person name="Aerts A.L."/>
            <person name="Barry K.W."/>
            <person name="Choi C."/>
            <person name="Clum A."/>
            <person name="Coughlan A.Y."/>
            <person name="Deshpande S."/>
            <person name="Douglass A.P."/>
            <person name="Hanson S.J."/>
            <person name="Klenk H.-P."/>
            <person name="LaButti K.M."/>
            <person name="Lapidus A."/>
            <person name="Lindquist E.A."/>
            <person name="Lipzen A.M."/>
            <person name="Meier-Kolthoff J.P."/>
            <person name="Ohm R.A."/>
            <person name="Otillar R.P."/>
            <person name="Pangilinan J.L."/>
            <person name="Peng Y."/>
            <person name="Rokas A."/>
            <person name="Rosa C.A."/>
            <person name="Scheuner C."/>
            <person name="Sibirny A.A."/>
            <person name="Slot J.C."/>
            <person name="Stielow J.B."/>
            <person name="Sun H."/>
            <person name="Kurtzman C.P."/>
            <person name="Blackwell M."/>
            <person name="Grigoriev I.V."/>
            <person name="Jeffries T.W."/>
        </authorList>
    </citation>
    <scope>NUCLEOTIDE SEQUENCE [LARGE SCALE GENOMIC DNA]</scope>
    <source>
        <strain evidence="12">ATCC 58044 / CBS 1984 / NCYC 433 / NRRL Y-366-8</strain>
    </source>
</reference>
<dbReference type="EMBL" id="KV454211">
    <property type="protein sequence ID" value="ODQ59053.1"/>
    <property type="molecule type" value="Genomic_DNA"/>
</dbReference>
<dbReference type="InterPro" id="IPR002314">
    <property type="entry name" value="aa-tRNA-synt_IIb"/>
</dbReference>
<dbReference type="InterPro" id="IPR004500">
    <property type="entry name" value="Pro-tRNA-synth_IIa_bac-type"/>
</dbReference>
<dbReference type="AlphaFoldDB" id="A0A1E3P145"/>
<gene>
    <name evidence="11" type="ORF">WICANDRAFT_93953</name>
</gene>
<dbReference type="PRINTS" id="PR01046">
    <property type="entry name" value="TRNASYNTHPRO"/>
</dbReference>
<evidence type="ECO:0000259" key="10">
    <source>
        <dbReference type="PROSITE" id="PS50862"/>
    </source>
</evidence>
<keyword evidence="4" id="KW-0547">Nucleotide-binding</keyword>
<evidence type="ECO:0000256" key="7">
    <source>
        <dbReference type="ARBA" id="ARBA00023146"/>
    </source>
</evidence>
<dbReference type="RefSeq" id="XP_019038260.1">
    <property type="nucleotide sequence ID" value="XM_019186435.1"/>
</dbReference>
<keyword evidence="3" id="KW-0436">Ligase</keyword>
<dbReference type="SUPFAM" id="SSF55681">
    <property type="entry name" value="Class II aaRS and biotin synthetases"/>
    <property type="match status" value="1"/>
</dbReference>